<protein>
    <submittedName>
        <fullName evidence="2">Uncharacterized protein</fullName>
    </submittedName>
</protein>
<organism evidence="2 3">
    <name type="scientific">Caerostris darwini</name>
    <dbReference type="NCBI Taxonomy" id="1538125"/>
    <lineage>
        <taxon>Eukaryota</taxon>
        <taxon>Metazoa</taxon>
        <taxon>Ecdysozoa</taxon>
        <taxon>Arthropoda</taxon>
        <taxon>Chelicerata</taxon>
        <taxon>Arachnida</taxon>
        <taxon>Araneae</taxon>
        <taxon>Araneomorphae</taxon>
        <taxon>Entelegynae</taxon>
        <taxon>Araneoidea</taxon>
        <taxon>Araneidae</taxon>
        <taxon>Caerostris</taxon>
    </lineage>
</organism>
<feature type="compositionally biased region" description="Polar residues" evidence="1">
    <location>
        <begin position="1"/>
        <end position="10"/>
    </location>
</feature>
<reference evidence="2 3" key="1">
    <citation type="submission" date="2021-06" db="EMBL/GenBank/DDBJ databases">
        <title>Caerostris darwini draft genome.</title>
        <authorList>
            <person name="Kono N."/>
            <person name="Arakawa K."/>
        </authorList>
    </citation>
    <scope>NUCLEOTIDE SEQUENCE [LARGE SCALE GENOMIC DNA]</scope>
</reference>
<comment type="caution">
    <text evidence="2">The sequence shown here is derived from an EMBL/GenBank/DDBJ whole genome shotgun (WGS) entry which is preliminary data.</text>
</comment>
<dbReference type="EMBL" id="BPLQ01010489">
    <property type="protein sequence ID" value="GIY51023.1"/>
    <property type="molecule type" value="Genomic_DNA"/>
</dbReference>
<feature type="region of interest" description="Disordered" evidence="1">
    <location>
        <begin position="1"/>
        <end position="73"/>
    </location>
</feature>
<proteinExistence type="predicted"/>
<gene>
    <name evidence="2" type="ORF">CDAR_67231</name>
</gene>
<evidence type="ECO:0000313" key="2">
    <source>
        <dbReference type="EMBL" id="GIY51023.1"/>
    </source>
</evidence>
<dbReference type="AlphaFoldDB" id="A0AAV4TXF0"/>
<accession>A0AAV4TXF0</accession>
<evidence type="ECO:0000256" key="1">
    <source>
        <dbReference type="SAM" id="MobiDB-lite"/>
    </source>
</evidence>
<name>A0AAV4TXF0_9ARAC</name>
<sequence>MAQSPATKSSGAGIGFPAPEDYAVTGETGPKGRHNTGQQDLQLGQDHDRDPSRGRPLPPETSPGNGPCPLSKQRCCSAANWTLE</sequence>
<keyword evidence="3" id="KW-1185">Reference proteome</keyword>
<evidence type="ECO:0000313" key="3">
    <source>
        <dbReference type="Proteomes" id="UP001054837"/>
    </source>
</evidence>
<dbReference type="Proteomes" id="UP001054837">
    <property type="component" value="Unassembled WGS sequence"/>
</dbReference>